<dbReference type="OrthoDB" id="287590at2"/>
<reference evidence="2 3" key="1">
    <citation type="submission" date="2018-12" db="EMBL/GenBank/DDBJ databases">
        <authorList>
            <person name="Toschakov S.V."/>
        </authorList>
    </citation>
    <scope>NUCLEOTIDE SEQUENCE [LARGE SCALE GENOMIC DNA]</scope>
    <source>
        <strain evidence="2 3">GM2012</strain>
    </source>
</reference>
<proteinExistence type="predicted"/>
<keyword evidence="3" id="KW-1185">Reference proteome</keyword>
<dbReference type="Proteomes" id="UP000280296">
    <property type="component" value="Unassembled WGS sequence"/>
</dbReference>
<sequence>MSQGPRQRLQLETIDDVVVVSFTDSKIVQDEVIQEVGDQLYSLVDEQGHSRLLLNFGNVMYLSSAALGKLIQLKKKVGAVKGVMKLCCIHPDLLEVFKITRLDQVFPIYKDEQSALDSF</sequence>
<dbReference type="PANTHER" id="PTHR33495:SF2">
    <property type="entry name" value="ANTI-SIGMA FACTOR ANTAGONIST TM_1081-RELATED"/>
    <property type="match status" value="1"/>
</dbReference>
<reference evidence="2 3" key="2">
    <citation type="submission" date="2019-01" db="EMBL/GenBank/DDBJ databases">
        <title>Tautonia sociabilis, a novel thermotolerant planctomycete of Isosphaeraceae family, isolated from a 4000 m deep subterranean habitat.</title>
        <authorList>
            <person name="Kovaleva O.L."/>
            <person name="Elcheninov A.G."/>
            <person name="Van Heerden E."/>
            <person name="Toshchakov S.V."/>
            <person name="Novikov A."/>
            <person name="Bonch-Osmolovskaya E.A."/>
            <person name="Kublanov I.V."/>
        </authorList>
    </citation>
    <scope>NUCLEOTIDE SEQUENCE [LARGE SCALE GENOMIC DNA]</scope>
    <source>
        <strain evidence="2 3">GM2012</strain>
    </source>
</reference>
<dbReference type="PANTHER" id="PTHR33495">
    <property type="entry name" value="ANTI-SIGMA FACTOR ANTAGONIST TM_1081-RELATED-RELATED"/>
    <property type="match status" value="1"/>
</dbReference>
<protein>
    <submittedName>
        <fullName evidence="2">Anti-sigma factor antagonist</fullName>
    </submittedName>
</protein>
<dbReference type="InterPro" id="IPR002645">
    <property type="entry name" value="STAS_dom"/>
</dbReference>
<evidence type="ECO:0000313" key="2">
    <source>
        <dbReference type="EMBL" id="RUL85608.1"/>
    </source>
</evidence>
<dbReference type="CDD" id="cd07043">
    <property type="entry name" value="STAS_anti-anti-sigma_factors"/>
    <property type="match status" value="1"/>
</dbReference>
<dbReference type="Gene3D" id="3.30.750.24">
    <property type="entry name" value="STAS domain"/>
    <property type="match status" value="1"/>
</dbReference>
<name>A0A432MG77_9BACT</name>
<dbReference type="SUPFAM" id="SSF52091">
    <property type="entry name" value="SpoIIaa-like"/>
    <property type="match status" value="1"/>
</dbReference>
<evidence type="ECO:0000313" key="3">
    <source>
        <dbReference type="Proteomes" id="UP000280296"/>
    </source>
</evidence>
<dbReference type="Pfam" id="PF01740">
    <property type="entry name" value="STAS"/>
    <property type="match status" value="1"/>
</dbReference>
<dbReference type="RefSeq" id="WP_126726856.1">
    <property type="nucleotide sequence ID" value="NZ_RYZH01000038.1"/>
</dbReference>
<comment type="caution">
    <text evidence="2">The sequence shown here is derived from an EMBL/GenBank/DDBJ whole genome shotgun (WGS) entry which is preliminary data.</text>
</comment>
<dbReference type="AlphaFoldDB" id="A0A432MG77"/>
<evidence type="ECO:0000259" key="1">
    <source>
        <dbReference type="PROSITE" id="PS50801"/>
    </source>
</evidence>
<accession>A0A432MG77</accession>
<gene>
    <name evidence="2" type="ORF">TsocGM_18015</name>
</gene>
<dbReference type="PROSITE" id="PS50801">
    <property type="entry name" value="STAS"/>
    <property type="match status" value="1"/>
</dbReference>
<dbReference type="GO" id="GO:0043856">
    <property type="term" value="F:anti-sigma factor antagonist activity"/>
    <property type="evidence" value="ECO:0007669"/>
    <property type="project" value="TreeGrafter"/>
</dbReference>
<organism evidence="2 3">
    <name type="scientific">Tautonia sociabilis</name>
    <dbReference type="NCBI Taxonomy" id="2080755"/>
    <lineage>
        <taxon>Bacteria</taxon>
        <taxon>Pseudomonadati</taxon>
        <taxon>Planctomycetota</taxon>
        <taxon>Planctomycetia</taxon>
        <taxon>Isosphaerales</taxon>
        <taxon>Isosphaeraceae</taxon>
        <taxon>Tautonia</taxon>
    </lineage>
</organism>
<dbReference type="EMBL" id="RYZH01000038">
    <property type="protein sequence ID" value="RUL85608.1"/>
    <property type="molecule type" value="Genomic_DNA"/>
</dbReference>
<feature type="domain" description="STAS" evidence="1">
    <location>
        <begin position="20"/>
        <end position="119"/>
    </location>
</feature>
<dbReference type="InterPro" id="IPR036513">
    <property type="entry name" value="STAS_dom_sf"/>
</dbReference>